<dbReference type="Pfam" id="PF00483">
    <property type="entry name" value="NTP_transferase"/>
    <property type="match status" value="1"/>
</dbReference>
<dbReference type="RefSeq" id="WP_106064477.1">
    <property type="nucleotide sequence ID" value="NZ_PVXO01000066.1"/>
</dbReference>
<dbReference type="Pfam" id="PF24894">
    <property type="entry name" value="Hexapep_GlmU"/>
    <property type="match status" value="1"/>
</dbReference>
<dbReference type="Gene3D" id="2.160.10.10">
    <property type="entry name" value="Hexapeptide repeat proteins"/>
    <property type="match status" value="1"/>
</dbReference>
<dbReference type="AlphaFoldDB" id="A0A2T0B0Y8"/>
<sequence length="369" mass="41781">MLNNYMGILNLDENEDNIRPLTMCRPLASIPIGGRYRIIDFILSNLVNAGIENVGIFTKTNSRSLLDHLGSGKPWDLDRKISGLFLFNFGHIASYDGDVGSLRNNMEYFTRSKEKYVILASSNMICNIDFREAAKCHEESGKDVTLIYKTIQHGENSFIGCDAINLDKDKNIISIGKNIGKDNELNIFTGMYIMEREFIINIIHTCLQTGCAKNIKDYIKNNLKKININTYEFKGYLQCVNSINSYFKANMDMLSEEIRNELFYRNGLIYTKVKDEAPTKYSDNARVYNSLIANGCIIDASVKNSIIGRRVIIGKGAEIENCIIMQGAEIQENVTLKNVIIDKNNIIEKGKELKGDSEFPLVIEKRTLS</sequence>
<dbReference type="Gene3D" id="3.90.550.10">
    <property type="entry name" value="Spore Coat Polysaccharide Biosynthesis Protein SpsA, Chain A"/>
    <property type="match status" value="1"/>
</dbReference>
<dbReference type="PANTHER" id="PTHR43523">
    <property type="entry name" value="GLUCOSE-1-PHOSPHATE ADENYLYLTRANSFERASE-RELATED"/>
    <property type="match status" value="1"/>
</dbReference>
<dbReference type="InterPro" id="IPR011832">
    <property type="entry name" value="GlgDAde_trans"/>
</dbReference>
<evidence type="ECO:0000256" key="2">
    <source>
        <dbReference type="ARBA" id="ARBA00023056"/>
    </source>
</evidence>
<dbReference type="InterPro" id="IPR029044">
    <property type="entry name" value="Nucleotide-diphossugar_trans"/>
</dbReference>
<organism evidence="5 6">
    <name type="scientific">Clostridium liquoris</name>
    <dbReference type="NCBI Taxonomy" id="1289519"/>
    <lineage>
        <taxon>Bacteria</taxon>
        <taxon>Bacillati</taxon>
        <taxon>Bacillota</taxon>
        <taxon>Clostridia</taxon>
        <taxon>Eubacteriales</taxon>
        <taxon>Clostridiaceae</taxon>
        <taxon>Clostridium</taxon>
    </lineage>
</organism>
<accession>A0A2T0B0Y8</accession>
<dbReference type="SUPFAM" id="SSF53448">
    <property type="entry name" value="Nucleotide-diphospho-sugar transferases"/>
    <property type="match status" value="1"/>
</dbReference>
<comment type="caution">
    <text evidence="5">The sequence shown here is derived from an EMBL/GenBank/DDBJ whole genome shotgun (WGS) entry which is preliminary data.</text>
</comment>
<feature type="domain" description="Nucleotidyl transferase" evidence="3">
    <location>
        <begin position="18"/>
        <end position="255"/>
    </location>
</feature>
<dbReference type="InterPro" id="IPR011831">
    <property type="entry name" value="ADP-Glc_PPase"/>
</dbReference>
<dbReference type="InterPro" id="IPR005835">
    <property type="entry name" value="NTP_transferase_dom"/>
</dbReference>
<dbReference type="OrthoDB" id="9801810at2"/>
<evidence type="ECO:0000259" key="4">
    <source>
        <dbReference type="Pfam" id="PF24894"/>
    </source>
</evidence>
<reference evidence="5 6" key="1">
    <citation type="submission" date="2018-03" db="EMBL/GenBank/DDBJ databases">
        <title>Genome sequence of Clostridium liquoris DSM 100320.</title>
        <authorList>
            <person name="Poehlein A."/>
            <person name="Daniel R."/>
        </authorList>
    </citation>
    <scope>NUCLEOTIDE SEQUENCE [LARGE SCALE GENOMIC DNA]</scope>
    <source>
        <strain evidence="5 6">DSM 100320</strain>
    </source>
</reference>
<gene>
    <name evidence="5" type="primary">glgD</name>
    <name evidence="5" type="ORF">CLLI_24350</name>
</gene>
<dbReference type="CDD" id="cd02508">
    <property type="entry name" value="ADP_Glucose_PP"/>
    <property type="match status" value="1"/>
</dbReference>
<proteinExistence type="inferred from homology"/>
<dbReference type="Proteomes" id="UP000239706">
    <property type="component" value="Unassembled WGS sequence"/>
</dbReference>
<keyword evidence="2" id="KW-0320">Glycogen biosynthesis</keyword>
<evidence type="ECO:0000256" key="1">
    <source>
        <dbReference type="ARBA" id="ARBA00010443"/>
    </source>
</evidence>
<dbReference type="EMBL" id="PVXO01000066">
    <property type="protein sequence ID" value="PRR77265.1"/>
    <property type="molecule type" value="Genomic_DNA"/>
</dbReference>
<comment type="similarity">
    <text evidence="1">Belongs to the bacterial/plant glucose-1-phosphate adenylyltransferase family.</text>
</comment>
<dbReference type="GO" id="GO:0005978">
    <property type="term" value="P:glycogen biosynthetic process"/>
    <property type="evidence" value="ECO:0007669"/>
    <property type="project" value="UniProtKB-KW"/>
</dbReference>
<evidence type="ECO:0000313" key="6">
    <source>
        <dbReference type="Proteomes" id="UP000239706"/>
    </source>
</evidence>
<protein>
    <submittedName>
        <fullName evidence="5">Glycogen biosynthesis protein GlgD</fullName>
    </submittedName>
</protein>
<keyword evidence="6" id="KW-1185">Reference proteome</keyword>
<dbReference type="CDD" id="cd04651">
    <property type="entry name" value="LbH_G1P_AT_C"/>
    <property type="match status" value="1"/>
</dbReference>
<name>A0A2T0B0Y8_9CLOT</name>
<dbReference type="InterPro" id="IPR011004">
    <property type="entry name" value="Trimer_LpxA-like_sf"/>
</dbReference>
<dbReference type="PANTHER" id="PTHR43523:SF6">
    <property type="entry name" value="GLYCOGEN BIOSYNTHESIS PROTEIN GLGD"/>
    <property type="match status" value="1"/>
</dbReference>
<dbReference type="SUPFAM" id="SSF51161">
    <property type="entry name" value="Trimeric LpxA-like enzymes"/>
    <property type="match status" value="1"/>
</dbReference>
<dbReference type="NCBIfam" id="TIGR02092">
    <property type="entry name" value="glgD"/>
    <property type="match status" value="1"/>
</dbReference>
<evidence type="ECO:0000313" key="5">
    <source>
        <dbReference type="EMBL" id="PRR77265.1"/>
    </source>
</evidence>
<feature type="domain" description="Glucose-1-phosphate adenylyltransferase/Bifunctional protein GlmU-like C-terminal hexapeptide" evidence="4">
    <location>
        <begin position="283"/>
        <end position="353"/>
    </location>
</feature>
<dbReference type="InterPro" id="IPR056818">
    <property type="entry name" value="GlmU/GlgC-like_hexapep"/>
</dbReference>
<dbReference type="GO" id="GO:0008878">
    <property type="term" value="F:glucose-1-phosphate adenylyltransferase activity"/>
    <property type="evidence" value="ECO:0007669"/>
    <property type="project" value="InterPro"/>
</dbReference>
<evidence type="ECO:0000259" key="3">
    <source>
        <dbReference type="Pfam" id="PF00483"/>
    </source>
</evidence>